<evidence type="ECO:0000259" key="1">
    <source>
        <dbReference type="Pfam" id="PF02151"/>
    </source>
</evidence>
<dbReference type="OMA" id="LHGSSFC"/>
<evidence type="ECO:0000259" key="2">
    <source>
        <dbReference type="Pfam" id="PF13474"/>
    </source>
</evidence>
<dbReference type="PANTHER" id="PTHR34957">
    <property type="entry name" value="NUCLEAR TRANSPORT FACTOR 2 (NTF2) FAMILY PROTEIN"/>
    <property type="match status" value="1"/>
</dbReference>
<keyword evidence="4" id="KW-1185">Reference proteome</keyword>
<gene>
    <name evidence="3" type="ORF">ZOSMA_74G01100</name>
</gene>
<evidence type="ECO:0000313" key="3">
    <source>
        <dbReference type="EMBL" id="KMZ58766.1"/>
    </source>
</evidence>
<comment type="caution">
    <text evidence="3">The sequence shown here is derived from an EMBL/GenBank/DDBJ whole genome shotgun (WGS) entry which is preliminary data.</text>
</comment>
<feature type="domain" description="UVR" evidence="1">
    <location>
        <begin position="97"/>
        <end position="123"/>
    </location>
</feature>
<name>A0A0K9NPS7_ZOSMR</name>
<dbReference type="InterPro" id="IPR037401">
    <property type="entry name" value="SnoaL-like"/>
</dbReference>
<sequence>MAVPLVAVTTVAGFLRNSSSKNHQHIQPVWIHSPQIPIDSIRLHSSQSLAFDMKKQASLRFRSARSSSLMRLRPSQVKSGKMEGNLSDDEIIFDESSLQRDLEQAIEEENYGLAAKLRDDLQLVHKDSRSRVLAANVEFYNAFKNGDFIAMRSIWGKGDSVCVVHPGAGAISGYEMVMSSWEIICGAQHEFPIMIDLRDIVVHVKGDVGYVTCLESVKTKDGNWGRQVATNVFERVDGQWLIHIHHASHVMDI</sequence>
<dbReference type="PANTHER" id="PTHR34957:SF1">
    <property type="entry name" value="NUCLEAR TRANSPORT FACTOR 2 (NTF2) FAMILY PROTEIN"/>
    <property type="match status" value="1"/>
</dbReference>
<accession>A0A0K9NPS7</accession>
<evidence type="ECO:0000313" key="4">
    <source>
        <dbReference type="Proteomes" id="UP000036987"/>
    </source>
</evidence>
<dbReference type="EMBL" id="LFYR01001898">
    <property type="protein sequence ID" value="KMZ58766.1"/>
    <property type="molecule type" value="Genomic_DNA"/>
</dbReference>
<dbReference type="SUPFAM" id="SSF54427">
    <property type="entry name" value="NTF2-like"/>
    <property type="match status" value="1"/>
</dbReference>
<protein>
    <submittedName>
        <fullName evidence="3">3-dehydroquinate dehydratase</fullName>
    </submittedName>
</protein>
<reference evidence="4" key="1">
    <citation type="journal article" date="2016" name="Nature">
        <title>The genome of the seagrass Zostera marina reveals angiosperm adaptation to the sea.</title>
        <authorList>
            <person name="Olsen J.L."/>
            <person name="Rouze P."/>
            <person name="Verhelst B."/>
            <person name="Lin Y.-C."/>
            <person name="Bayer T."/>
            <person name="Collen J."/>
            <person name="Dattolo E."/>
            <person name="De Paoli E."/>
            <person name="Dittami S."/>
            <person name="Maumus F."/>
            <person name="Michel G."/>
            <person name="Kersting A."/>
            <person name="Lauritano C."/>
            <person name="Lohaus R."/>
            <person name="Toepel M."/>
            <person name="Tonon T."/>
            <person name="Vanneste K."/>
            <person name="Amirebrahimi M."/>
            <person name="Brakel J."/>
            <person name="Bostroem C."/>
            <person name="Chovatia M."/>
            <person name="Grimwood J."/>
            <person name="Jenkins J.W."/>
            <person name="Jueterbock A."/>
            <person name="Mraz A."/>
            <person name="Stam W.T."/>
            <person name="Tice H."/>
            <person name="Bornberg-Bauer E."/>
            <person name="Green P.J."/>
            <person name="Pearson G.A."/>
            <person name="Procaccini G."/>
            <person name="Duarte C.M."/>
            <person name="Schmutz J."/>
            <person name="Reusch T.B.H."/>
            <person name="Van de Peer Y."/>
        </authorList>
    </citation>
    <scope>NUCLEOTIDE SEQUENCE [LARGE SCALE GENOMIC DNA]</scope>
    <source>
        <strain evidence="4">cv. Finnish</strain>
    </source>
</reference>
<dbReference type="AlphaFoldDB" id="A0A0K9NPS7"/>
<dbReference type="Pfam" id="PF02151">
    <property type="entry name" value="UVR"/>
    <property type="match status" value="1"/>
</dbReference>
<dbReference type="OrthoDB" id="2335338at2759"/>
<proteinExistence type="predicted"/>
<dbReference type="Gene3D" id="3.10.450.50">
    <property type="match status" value="1"/>
</dbReference>
<dbReference type="InterPro" id="IPR032710">
    <property type="entry name" value="NTF2-like_dom_sf"/>
</dbReference>
<dbReference type="InterPro" id="IPR001943">
    <property type="entry name" value="UVR_dom"/>
</dbReference>
<feature type="domain" description="SnoaL-like" evidence="2">
    <location>
        <begin position="132"/>
        <end position="250"/>
    </location>
</feature>
<dbReference type="Proteomes" id="UP000036987">
    <property type="component" value="Unassembled WGS sequence"/>
</dbReference>
<dbReference type="Pfam" id="PF13474">
    <property type="entry name" value="SnoaL_3"/>
    <property type="match status" value="1"/>
</dbReference>
<organism evidence="3 4">
    <name type="scientific">Zostera marina</name>
    <name type="common">Eelgrass</name>
    <dbReference type="NCBI Taxonomy" id="29655"/>
    <lineage>
        <taxon>Eukaryota</taxon>
        <taxon>Viridiplantae</taxon>
        <taxon>Streptophyta</taxon>
        <taxon>Embryophyta</taxon>
        <taxon>Tracheophyta</taxon>
        <taxon>Spermatophyta</taxon>
        <taxon>Magnoliopsida</taxon>
        <taxon>Liliopsida</taxon>
        <taxon>Zosteraceae</taxon>
        <taxon>Zostera</taxon>
    </lineage>
</organism>